<feature type="transmembrane region" description="Helical" evidence="1">
    <location>
        <begin position="48"/>
        <end position="69"/>
    </location>
</feature>
<name>A0ABP3WP34_9ALTE</name>
<evidence type="ECO:0000256" key="1">
    <source>
        <dbReference type="SAM" id="Phobius"/>
    </source>
</evidence>
<keyword evidence="1" id="KW-0472">Membrane</keyword>
<accession>A0ABP3WP34</accession>
<keyword evidence="1" id="KW-0812">Transmembrane</keyword>
<dbReference type="Proteomes" id="UP001500359">
    <property type="component" value="Unassembled WGS sequence"/>
</dbReference>
<dbReference type="RefSeq" id="WP_343855562.1">
    <property type="nucleotide sequence ID" value="NZ_BAAAFD010000001.1"/>
</dbReference>
<gene>
    <name evidence="2" type="ORF">GCM10009114_00620</name>
</gene>
<reference evidence="3" key="1">
    <citation type="journal article" date="2019" name="Int. J. Syst. Evol. Microbiol.">
        <title>The Global Catalogue of Microorganisms (GCM) 10K type strain sequencing project: providing services to taxonomists for standard genome sequencing and annotation.</title>
        <authorList>
            <consortium name="The Broad Institute Genomics Platform"/>
            <consortium name="The Broad Institute Genome Sequencing Center for Infectious Disease"/>
            <person name="Wu L."/>
            <person name="Ma J."/>
        </authorList>
    </citation>
    <scope>NUCLEOTIDE SEQUENCE [LARGE SCALE GENOMIC DNA]</scope>
    <source>
        <strain evidence="3">JCM 15896</strain>
    </source>
</reference>
<keyword evidence="1" id="KW-1133">Transmembrane helix</keyword>
<feature type="transmembrane region" description="Helical" evidence="1">
    <location>
        <begin position="75"/>
        <end position="96"/>
    </location>
</feature>
<evidence type="ECO:0000313" key="3">
    <source>
        <dbReference type="Proteomes" id="UP001500359"/>
    </source>
</evidence>
<dbReference type="Pfam" id="PF09955">
    <property type="entry name" value="DUF2189"/>
    <property type="match status" value="1"/>
</dbReference>
<keyword evidence="3" id="KW-1185">Reference proteome</keyword>
<feature type="transmembrane region" description="Helical" evidence="1">
    <location>
        <begin position="161"/>
        <end position="181"/>
    </location>
</feature>
<feature type="transmembrane region" description="Helical" evidence="1">
    <location>
        <begin position="125"/>
        <end position="149"/>
    </location>
</feature>
<proteinExistence type="predicted"/>
<protein>
    <submittedName>
        <fullName evidence="2">DUF2189 domain-containing protein</fullName>
    </submittedName>
</protein>
<organism evidence="2 3">
    <name type="scientific">Aliiglaciecola litoralis</name>
    <dbReference type="NCBI Taxonomy" id="582857"/>
    <lineage>
        <taxon>Bacteria</taxon>
        <taxon>Pseudomonadati</taxon>
        <taxon>Pseudomonadota</taxon>
        <taxon>Gammaproteobacteria</taxon>
        <taxon>Alteromonadales</taxon>
        <taxon>Alteromonadaceae</taxon>
        <taxon>Aliiglaciecola</taxon>
    </lineage>
</organism>
<feature type="transmembrane region" description="Helical" evidence="1">
    <location>
        <begin position="215"/>
        <end position="239"/>
    </location>
</feature>
<dbReference type="EMBL" id="BAAAFD010000001">
    <property type="protein sequence ID" value="GAA0851955.1"/>
    <property type="molecule type" value="Genomic_DNA"/>
</dbReference>
<comment type="caution">
    <text evidence="2">The sequence shown here is derived from an EMBL/GenBank/DDBJ whole genome shotgun (WGS) entry which is preliminary data.</text>
</comment>
<dbReference type="InterPro" id="IPR018692">
    <property type="entry name" value="DUF2189"/>
</dbReference>
<evidence type="ECO:0000313" key="2">
    <source>
        <dbReference type="EMBL" id="GAA0851955.1"/>
    </source>
</evidence>
<sequence>MSHHFDEEPHNAITDSGIARVIPCKELEMGDPIKWLALGLRDLLKAPLLTIFFGVFFAAIPWFITYLVAMTGWHLVILPAMVCFMLIGPFLAAGLYDISWEFEKGHKPSIWHAIKAVKRNAVNEWGFGIMLMVLMIFWLRVASMIHALYPSYMGNDLEELIPFLVLGTIVGAIFTGIVFLLSAFTQPILMERRVDLGTAVLTSVNAVWLNKGPMFVWAMIIFTTVVIGFLTGFIGFILLMPLIGYATWHGYIDTIETKIERKYE</sequence>